<evidence type="ECO:0000313" key="2">
    <source>
        <dbReference type="Proteomes" id="UP001054945"/>
    </source>
</evidence>
<name>A0AAV4SDA4_CAEEX</name>
<keyword evidence="2" id="KW-1185">Reference proteome</keyword>
<dbReference type="AlphaFoldDB" id="A0AAV4SDA4"/>
<comment type="caution">
    <text evidence="1">The sequence shown here is derived from an EMBL/GenBank/DDBJ whole genome shotgun (WGS) entry which is preliminary data.</text>
</comment>
<proteinExistence type="predicted"/>
<sequence length="108" mass="12715">MQAATVDGKTFLTPGRKLSVARRSKSLRLWRPSWRRPQHACAKITFQIFETAVTSKYRAIESQTLTKFQTFRMQLLLFIPSVSRFRTCKLGSLSSVRHKFHDMMRKFF</sequence>
<dbReference type="Proteomes" id="UP001054945">
    <property type="component" value="Unassembled WGS sequence"/>
</dbReference>
<dbReference type="EMBL" id="BPLR01009354">
    <property type="protein sequence ID" value="GIY31289.1"/>
    <property type="molecule type" value="Genomic_DNA"/>
</dbReference>
<protein>
    <submittedName>
        <fullName evidence="1">Uncharacterized protein</fullName>
    </submittedName>
</protein>
<evidence type="ECO:0000313" key="1">
    <source>
        <dbReference type="EMBL" id="GIY31289.1"/>
    </source>
</evidence>
<gene>
    <name evidence="1" type="ORF">CEXT_454001</name>
</gene>
<reference evidence="1 2" key="1">
    <citation type="submission" date="2021-06" db="EMBL/GenBank/DDBJ databases">
        <title>Caerostris extrusa draft genome.</title>
        <authorList>
            <person name="Kono N."/>
            <person name="Arakawa K."/>
        </authorList>
    </citation>
    <scope>NUCLEOTIDE SEQUENCE [LARGE SCALE GENOMIC DNA]</scope>
</reference>
<accession>A0AAV4SDA4</accession>
<organism evidence="1 2">
    <name type="scientific">Caerostris extrusa</name>
    <name type="common">Bark spider</name>
    <name type="synonym">Caerostris bankana</name>
    <dbReference type="NCBI Taxonomy" id="172846"/>
    <lineage>
        <taxon>Eukaryota</taxon>
        <taxon>Metazoa</taxon>
        <taxon>Ecdysozoa</taxon>
        <taxon>Arthropoda</taxon>
        <taxon>Chelicerata</taxon>
        <taxon>Arachnida</taxon>
        <taxon>Araneae</taxon>
        <taxon>Araneomorphae</taxon>
        <taxon>Entelegynae</taxon>
        <taxon>Araneoidea</taxon>
        <taxon>Araneidae</taxon>
        <taxon>Caerostris</taxon>
    </lineage>
</organism>